<protein>
    <submittedName>
        <fullName evidence="2">Uncharacterized protein</fullName>
    </submittedName>
</protein>
<evidence type="ECO:0000313" key="3">
    <source>
        <dbReference type="Proteomes" id="UP001157733"/>
    </source>
</evidence>
<dbReference type="Proteomes" id="UP001157733">
    <property type="component" value="Chromosome"/>
</dbReference>
<evidence type="ECO:0000313" key="2">
    <source>
        <dbReference type="EMBL" id="CAI2719561.1"/>
    </source>
</evidence>
<keyword evidence="3" id="KW-1185">Reference proteome</keyword>
<feature type="region of interest" description="Disordered" evidence="1">
    <location>
        <begin position="1"/>
        <end position="82"/>
    </location>
</feature>
<sequence>MDISSIGSLLPAGRSGSAPLDVGQEKVTLRGQNTANNNRAAQTQAPRPVAPASAAENTGGVLPPDASNLIAGARGQHIDTRA</sequence>
<evidence type="ECO:0000256" key="1">
    <source>
        <dbReference type="SAM" id="MobiDB-lite"/>
    </source>
</evidence>
<feature type="compositionally biased region" description="Low complexity" evidence="1">
    <location>
        <begin position="32"/>
        <end position="45"/>
    </location>
</feature>
<name>A0ABN8W7E6_9BACT</name>
<organism evidence="2 3">
    <name type="scientific">Nitrospina watsonii</name>
    <dbReference type="NCBI Taxonomy" id="1323948"/>
    <lineage>
        <taxon>Bacteria</taxon>
        <taxon>Pseudomonadati</taxon>
        <taxon>Nitrospinota/Tectimicrobiota group</taxon>
        <taxon>Nitrospinota</taxon>
        <taxon>Nitrospinia</taxon>
        <taxon>Nitrospinales</taxon>
        <taxon>Nitrospinaceae</taxon>
        <taxon>Nitrospina</taxon>
    </lineage>
</organism>
<dbReference type="RefSeq" id="WP_282012384.1">
    <property type="nucleotide sequence ID" value="NZ_OX336137.1"/>
</dbReference>
<accession>A0ABN8W7E6</accession>
<proteinExistence type="predicted"/>
<reference evidence="2 3" key="1">
    <citation type="submission" date="2022-09" db="EMBL/GenBank/DDBJ databases">
        <authorList>
            <person name="Kop L."/>
        </authorList>
    </citation>
    <scope>NUCLEOTIDE SEQUENCE [LARGE SCALE GENOMIC DNA]</scope>
    <source>
        <strain evidence="2 3">347</strain>
    </source>
</reference>
<dbReference type="EMBL" id="OX336137">
    <property type="protein sequence ID" value="CAI2719561.1"/>
    <property type="molecule type" value="Genomic_DNA"/>
</dbReference>
<gene>
    <name evidence="2" type="ORF">NSPWAT_2705</name>
</gene>